<dbReference type="SUPFAM" id="SSF54236">
    <property type="entry name" value="Ubiquitin-like"/>
    <property type="match status" value="1"/>
</dbReference>
<dbReference type="SMART" id="SM00314">
    <property type="entry name" value="RA"/>
    <property type="match status" value="1"/>
</dbReference>
<feature type="compositionally biased region" description="Low complexity" evidence="1">
    <location>
        <begin position="88"/>
        <end position="100"/>
    </location>
</feature>
<sequence length="1164" mass="127053">MISEERSNHTSKQALHFPVGFLIPSPKRRLAKLGFKSSNGSHSSSGSPVPAEGMPVRQPARSKIRRQSRLSSVFHRNPLPQGGRHGQGDPAATGGGAPDTPGILKVYGSHICEGTNYKSVLATTRSSARQLIREALERYGLGEEDPASYVLCDVIGQTGDNLQWKAECSRVVGDTEKPLLLQSLWKPKDGLTRRFEIQRRACVEERGAREKDSATTALSSQDKKMQRMRSRVTSLLIDGSGCDGRAGDGLWRSLSDMDLSGSGERGEEGGRGQSPGPREDPQPEADKEAPCPEKEETESSGDNSTQYSVHPPLDFPYFLLLQGYSCAQDFVLYLLGGSATVFGRWECEGEGVGEEQPKADVLLFAPDIWPQHCCVCRLEKAGQEGGSGGAITLLKPFCSAPVAHNGVPLEGEAELHQGDLVRLGEHYLFMFKDPTDPTSCLTPHWLTVPASGHRGALACRHCSIPTLRTQGRRRPGWTDTEGRDLSLQYELEHEDRILEEIITMADPHGDGPKLTPAFLLCLCLQHSATAFKMSDFCRLLLRITSLVQKTTWEKTKELAVLHPEMGPSDGKQYPDKLQSLILDQLIKDLHPLVLWMANAIELLHFIQQGAPQLIPWEEEEDGDNTGCLGYTMPPIQTACEEAMTVLEEVIMFTFQQSVYYLTKALYGALPGLLDGNPFSETGQLRVPEGVAQVLDVLDETLRLLTSHQVHTDVASQLFVYLLFFINASLFNALMERGSGGGFYQWSKGIQVRANLDLLMDWIQGAELGDLAAEFLQKVSAAVNLLATPRENLLQASWRSLRAEFASLNPAQLHHILQEYEPGRARPAHWTPPPEEINAALRTGAILESFDNHPPLILPSTAFHLELGQTIGDLRLTGHLGRLQEFILSLTHGESTKTPAQLQQVLHRDPAEACPPPTAGQQDSTHPEAEVAAPLQPLAEEEMSGTDSSAPPSVGEAHSDRMGALQASRAALTQKLQSLELQHDLLGETDLGSHKSLALDPSCLLTPPNTPQGPEPGEPGTHPQDGAPSLAPVWQPRKGQVKTSGHTDQREEKGEEEEEGEEEVFTVELQRGPRGLGLALVDGMKTPLKMSGIFVKAVAPDSPAARCGKLGQGDRILAVNGLSLVGMDFHIGRQLILTSGERLNLLVARSELSILQASDSWLQPC</sequence>
<feature type="region of interest" description="Disordered" evidence="1">
    <location>
        <begin position="253"/>
        <end position="307"/>
    </location>
</feature>
<name>A0A9D3PK99_MEGAT</name>
<dbReference type="GO" id="GO:0001525">
    <property type="term" value="P:angiogenesis"/>
    <property type="evidence" value="ECO:0007669"/>
    <property type="project" value="TreeGrafter"/>
</dbReference>
<feature type="region of interest" description="Disordered" evidence="1">
    <location>
        <begin position="32"/>
        <end position="100"/>
    </location>
</feature>
<dbReference type="PANTHER" id="PTHR16027:SF4">
    <property type="entry name" value="RAS-INTERACTING PROTEIN 1"/>
    <property type="match status" value="1"/>
</dbReference>
<dbReference type="InterPro" id="IPR008984">
    <property type="entry name" value="SMAD_FHA_dom_sf"/>
</dbReference>
<evidence type="ECO:0000259" key="3">
    <source>
        <dbReference type="PROSITE" id="PS50200"/>
    </source>
</evidence>
<dbReference type="SMART" id="SM00228">
    <property type="entry name" value="PDZ"/>
    <property type="match status" value="1"/>
</dbReference>
<evidence type="ECO:0000313" key="6">
    <source>
        <dbReference type="Proteomes" id="UP001046870"/>
    </source>
</evidence>
<dbReference type="GO" id="GO:0051020">
    <property type="term" value="F:GTPase binding"/>
    <property type="evidence" value="ECO:0007669"/>
    <property type="project" value="TreeGrafter"/>
</dbReference>
<dbReference type="Gene3D" id="2.30.42.10">
    <property type="match status" value="1"/>
</dbReference>
<dbReference type="InterPro" id="IPR001478">
    <property type="entry name" value="PDZ"/>
</dbReference>
<feature type="domain" description="Dilute" evidence="4">
    <location>
        <begin position="583"/>
        <end position="848"/>
    </location>
</feature>
<dbReference type="Pfam" id="PF17820">
    <property type="entry name" value="PDZ_6"/>
    <property type="match status" value="1"/>
</dbReference>
<dbReference type="InterPro" id="IPR037983">
    <property type="entry name" value="CBD_Rasip1/Radil"/>
</dbReference>
<dbReference type="SUPFAM" id="SSF49879">
    <property type="entry name" value="SMAD/FHA domain"/>
    <property type="match status" value="1"/>
</dbReference>
<evidence type="ECO:0008006" key="7">
    <source>
        <dbReference type="Google" id="ProtNLM"/>
    </source>
</evidence>
<dbReference type="CDD" id="cd06690">
    <property type="entry name" value="PDZ_Radil-like"/>
    <property type="match status" value="1"/>
</dbReference>
<dbReference type="GO" id="GO:0007165">
    <property type="term" value="P:signal transduction"/>
    <property type="evidence" value="ECO:0007669"/>
    <property type="project" value="InterPro"/>
</dbReference>
<keyword evidence="6" id="KW-1185">Reference proteome</keyword>
<dbReference type="InterPro" id="IPR000159">
    <property type="entry name" value="RA_dom"/>
</dbReference>
<evidence type="ECO:0000256" key="1">
    <source>
        <dbReference type="SAM" id="MobiDB-lite"/>
    </source>
</evidence>
<dbReference type="EMBL" id="JAFDVH010000019">
    <property type="protein sequence ID" value="KAG7459379.1"/>
    <property type="molecule type" value="Genomic_DNA"/>
</dbReference>
<feature type="region of interest" description="Disordered" evidence="1">
    <location>
        <begin position="1"/>
        <end position="20"/>
    </location>
</feature>
<dbReference type="PROSITE" id="PS50200">
    <property type="entry name" value="RA"/>
    <property type="match status" value="1"/>
</dbReference>
<proteinExistence type="predicted"/>
<dbReference type="InterPro" id="IPR002710">
    <property type="entry name" value="Dilute_dom"/>
</dbReference>
<dbReference type="OrthoDB" id="3908708at2759"/>
<feature type="region of interest" description="Disordered" evidence="1">
    <location>
        <begin position="909"/>
        <end position="962"/>
    </location>
</feature>
<dbReference type="Pfam" id="PF01843">
    <property type="entry name" value="DIL"/>
    <property type="match status" value="1"/>
</dbReference>
<dbReference type="AlphaFoldDB" id="A0A9D3PK99"/>
<accession>A0A9D3PK99</accession>
<evidence type="ECO:0000259" key="2">
    <source>
        <dbReference type="PROSITE" id="PS50106"/>
    </source>
</evidence>
<feature type="compositionally biased region" description="Basic and acidic residues" evidence="1">
    <location>
        <begin position="277"/>
        <end position="294"/>
    </location>
</feature>
<dbReference type="PROSITE" id="PS51126">
    <property type="entry name" value="DILUTE"/>
    <property type="match status" value="1"/>
</dbReference>
<dbReference type="InterPro" id="IPR041489">
    <property type="entry name" value="PDZ_6"/>
</dbReference>
<gene>
    <name evidence="5" type="ORF">MATL_G00209930</name>
</gene>
<dbReference type="InterPro" id="IPR029071">
    <property type="entry name" value="Ubiquitin-like_domsf"/>
</dbReference>
<feature type="region of interest" description="Disordered" evidence="1">
    <location>
        <begin position="205"/>
        <end position="230"/>
    </location>
</feature>
<evidence type="ECO:0000259" key="4">
    <source>
        <dbReference type="PROSITE" id="PS51126"/>
    </source>
</evidence>
<dbReference type="InterPro" id="IPR052072">
    <property type="entry name" value="Vascular_dev_regulator"/>
</dbReference>
<dbReference type="Proteomes" id="UP001046870">
    <property type="component" value="Chromosome 19"/>
</dbReference>
<feature type="compositionally biased region" description="Acidic residues" evidence="1">
    <location>
        <begin position="1053"/>
        <end position="1062"/>
    </location>
</feature>
<evidence type="ECO:0000313" key="5">
    <source>
        <dbReference type="EMBL" id="KAG7459379.1"/>
    </source>
</evidence>
<dbReference type="PROSITE" id="PS50106">
    <property type="entry name" value="PDZ"/>
    <property type="match status" value="1"/>
</dbReference>
<feature type="domain" description="PDZ" evidence="2">
    <location>
        <begin position="1065"/>
        <end position="1150"/>
    </location>
</feature>
<dbReference type="SUPFAM" id="SSF50156">
    <property type="entry name" value="PDZ domain-like"/>
    <property type="match status" value="1"/>
</dbReference>
<feature type="region of interest" description="Disordered" evidence="1">
    <location>
        <begin position="997"/>
        <end position="1062"/>
    </location>
</feature>
<feature type="compositionally biased region" description="Pro residues" evidence="1">
    <location>
        <begin position="1007"/>
        <end position="1016"/>
    </location>
</feature>
<dbReference type="Pfam" id="PF00788">
    <property type="entry name" value="RA"/>
    <property type="match status" value="1"/>
</dbReference>
<reference evidence="5" key="1">
    <citation type="submission" date="2021-01" db="EMBL/GenBank/DDBJ databases">
        <authorList>
            <person name="Zahm M."/>
            <person name="Roques C."/>
            <person name="Cabau C."/>
            <person name="Klopp C."/>
            <person name="Donnadieu C."/>
            <person name="Jouanno E."/>
            <person name="Lampietro C."/>
            <person name="Louis A."/>
            <person name="Herpin A."/>
            <person name="Echchiki A."/>
            <person name="Berthelot C."/>
            <person name="Parey E."/>
            <person name="Roest-Crollius H."/>
            <person name="Braasch I."/>
            <person name="Postlethwait J."/>
            <person name="Bobe J."/>
            <person name="Montfort J."/>
            <person name="Bouchez O."/>
            <person name="Begum T."/>
            <person name="Mejri S."/>
            <person name="Adams A."/>
            <person name="Chen W.-J."/>
            <person name="Guiguen Y."/>
        </authorList>
    </citation>
    <scope>NUCLEOTIDE SEQUENCE</scope>
    <source>
        <strain evidence="5">YG-15Mar2019-1</strain>
        <tissue evidence="5">Brain</tissue>
    </source>
</reference>
<comment type="caution">
    <text evidence="5">The sequence shown here is derived from an EMBL/GenBank/DDBJ whole genome shotgun (WGS) entry which is preliminary data.</text>
</comment>
<feature type="compositionally biased region" description="Low complexity" evidence="1">
    <location>
        <begin position="37"/>
        <end position="47"/>
    </location>
</feature>
<organism evidence="5 6">
    <name type="scientific">Megalops atlanticus</name>
    <name type="common">Tarpon</name>
    <name type="synonym">Clupea gigantea</name>
    <dbReference type="NCBI Taxonomy" id="7932"/>
    <lineage>
        <taxon>Eukaryota</taxon>
        <taxon>Metazoa</taxon>
        <taxon>Chordata</taxon>
        <taxon>Craniata</taxon>
        <taxon>Vertebrata</taxon>
        <taxon>Euteleostomi</taxon>
        <taxon>Actinopterygii</taxon>
        <taxon>Neopterygii</taxon>
        <taxon>Teleostei</taxon>
        <taxon>Elopiformes</taxon>
        <taxon>Megalopidae</taxon>
        <taxon>Megalops</taxon>
    </lineage>
</organism>
<dbReference type="Gene3D" id="2.60.200.20">
    <property type="match status" value="1"/>
</dbReference>
<dbReference type="CDD" id="cd15472">
    <property type="entry name" value="Myo5p-like_CBD_Rasip1"/>
    <property type="match status" value="1"/>
</dbReference>
<dbReference type="Gene3D" id="3.10.20.90">
    <property type="entry name" value="Phosphatidylinositol 3-kinase Catalytic Subunit, Chain A, domain 1"/>
    <property type="match status" value="1"/>
</dbReference>
<dbReference type="GO" id="GO:0035024">
    <property type="term" value="P:negative regulation of Rho protein signal transduction"/>
    <property type="evidence" value="ECO:0007669"/>
    <property type="project" value="TreeGrafter"/>
</dbReference>
<dbReference type="SMART" id="SM01132">
    <property type="entry name" value="DIL"/>
    <property type="match status" value="1"/>
</dbReference>
<feature type="domain" description="Ras-associating" evidence="3">
    <location>
        <begin position="100"/>
        <end position="202"/>
    </location>
</feature>
<dbReference type="PANTHER" id="PTHR16027">
    <property type="entry name" value="DILUTE DOMAIN-CONTAINING PROTEIN YPR089W"/>
    <property type="match status" value="1"/>
</dbReference>
<dbReference type="GO" id="GO:0005911">
    <property type="term" value="C:cell-cell junction"/>
    <property type="evidence" value="ECO:0007669"/>
    <property type="project" value="TreeGrafter"/>
</dbReference>
<protein>
    <recommendedName>
        <fullName evidence="7">Ras-associating and dilute domain-containing protein</fullName>
    </recommendedName>
</protein>
<dbReference type="InterPro" id="IPR036034">
    <property type="entry name" value="PDZ_sf"/>
</dbReference>